<dbReference type="RefSeq" id="WP_012866014.1">
    <property type="nucleotide sequence ID" value="NC_013521.1"/>
</dbReference>
<keyword evidence="2" id="KW-0812">Transmembrane</keyword>
<sequence length="168" mass="17393">MSTPDHSTPVSPDSPASPDSPEGTDTAAALPYVPEHVSKEIFRSALRATLALLVVIAVVGVGVGLLVSGTAGVWAAVLGVAVTLLFSGSTIASMLYTADKSPNTMMAVLMGVWIAKMIVLVVVLAVLGQMDFYDRVVFAVIVMVGVVGSAGLDMYSVVKGRQPYISPK</sequence>
<feature type="transmembrane region" description="Helical" evidence="2">
    <location>
        <begin position="73"/>
        <end position="96"/>
    </location>
</feature>
<keyword evidence="2" id="KW-0472">Membrane</keyword>
<gene>
    <name evidence="3" type="ordered locus">Sked_09960</name>
</gene>
<organism evidence="3 4">
    <name type="scientific">Sanguibacter keddieii (strain ATCC 51767 / DSM 10542 / NCFB 3025 / ST-74)</name>
    <dbReference type="NCBI Taxonomy" id="446469"/>
    <lineage>
        <taxon>Bacteria</taxon>
        <taxon>Bacillati</taxon>
        <taxon>Actinomycetota</taxon>
        <taxon>Actinomycetes</taxon>
        <taxon>Micrococcales</taxon>
        <taxon>Sanguibacteraceae</taxon>
        <taxon>Sanguibacter</taxon>
    </lineage>
</organism>
<keyword evidence="2" id="KW-1133">Transmembrane helix</keyword>
<dbReference type="EMBL" id="CP001819">
    <property type="protein sequence ID" value="ACZ20945.1"/>
    <property type="molecule type" value="Genomic_DNA"/>
</dbReference>
<protein>
    <recommendedName>
        <fullName evidence="5">ATP synthase protein I</fullName>
    </recommendedName>
</protein>
<name>D1BCU7_SANKS</name>
<accession>D1BCU7</accession>
<feature type="compositionally biased region" description="Low complexity" evidence="1">
    <location>
        <begin position="7"/>
        <end position="21"/>
    </location>
</feature>
<evidence type="ECO:0000313" key="3">
    <source>
        <dbReference type="EMBL" id="ACZ20945.1"/>
    </source>
</evidence>
<evidence type="ECO:0000256" key="1">
    <source>
        <dbReference type="SAM" id="MobiDB-lite"/>
    </source>
</evidence>
<dbReference type="AlphaFoldDB" id="D1BCU7"/>
<evidence type="ECO:0000313" key="4">
    <source>
        <dbReference type="Proteomes" id="UP000000322"/>
    </source>
</evidence>
<evidence type="ECO:0008006" key="5">
    <source>
        <dbReference type="Google" id="ProtNLM"/>
    </source>
</evidence>
<feature type="transmembrane region" description="Helical" evidence="2">
    <location>
        <begin position="136"/>
        <end position="158"/>
    </location>
</feature>
<feature type="transmembrane region" description="Helical" evidence="2">
    <location>
        <begin position="48"/>
        <end position="67"/>
    </location>
</feature>
<keyword evidence="4" id="KW-1185">Reference proteome</keyword>
<dbReference type="Proteomes" id="UP000000322">
    <property type="component" value="Chromosome"/>
</dbReference>
<dbReference type="KEGG" id="ske:Sked_09960"/>
<feature type="region of interest" description="Disordered" evidence="1">
    <location>
        <begin position="1"/>
        <end position="27"/>
    </location>
</feature>
<reference evidence="3 4" key="1">
    <citation type="journal article" date="2009" name="Stand. Genomic Sci.">
        <title>Complete genome sequence of Sanguibacter keddieii type strain (ST-74).</title>
        <authorList>
            <person name="Ivanova N."/>
            <person name="Sikorski J."/>
            <person name="Sims D."/>
            <person name="Brettin T."/>
            <person name="Detter J.C."/>
            <person name="Han C."/>
            <person name="Lapidus A."/>
            <person name="Copeland A."/>
            <person name="Glavina Del Rio T."/>
            <person name="Nolan M."/>
            <person name="Chen F."/>
            <person name="Lucas S."/>
            <person name="Tice H."/>
            <person name="Cheng J.F."/>
            <person name="Bruce D."/>
            <person name="Goodwin L."/>
            <person name="Pitluck S."/>
            <person name="Pati A."/>
            <person name="Mavromatis K."/>
            <person name="Chen A."/>
            <person name="Palaniappan K."/>
            <person name="D'haeseleer P."/>
            <person name="Chain P."/>
            <person name="Bristow J."/>
            <person name="Eisen J.A."/>
            <person name="Markowitz V."/>
            <person name="Hugenholtz P."/>
            <person name="Goker M."/>
            <person name="Pukall R."/>
            <person name="Klenk H.P."/>
            <person name="Kyrpides N.C."/>
        </authorList>
    </citation>
    <scope>NUCLEOTIDE SEQUENCE [LARGE SCALE GENOMIC DNA]</scope>
    <source>
        <strain evidence="4">ATCC 51767 / DSM 10542 / NCFB 3025 / ST-74</strain>
    </source>
</reference>
<dbReference type="STRING" id="446469.Sked_09960"/>
<dbReference type="HOGENOM" id="CLU_1585342_0_0_11"/>
<evidence type="ECO:0000256" key="2">
    <source>
        <dbReference type="SAM" id="Phobius"/>
    </source>
</evidence>
<proteinExistence type="predicted"/>
<dbReference type="eggNOG" id="ENOG5032DKN">
    <property type="taxonomic scope" value="Bacteria"/>
</dbReference>
<feature type="transmembrane region" description="Helical" evidence="2">
    <location>
        <begin position="108"/>
        <end position="130"/>
    </location>
</feature>